<evidence type="ECO:0000256" key="8">
    <source>
        <dbReference type="PIRSR" id="PIRSR618044-2"/>
    </source>
</evidence>
<comment type="similarity">
    <text evidence="1 9">Belongs to the peptidase S11 family.</text>
</comment>
<protein>
    <submittedName>
        <fullName evidence="12">D-alanyl-D-alanine carboxypeptidase</fullName>
    </submittedName>
</protein>
<accession>A0A9D2C6Z1</accession>
<evidence type="ECO:0000256" key="5">
    <source>
        <dbReference type="ARBA" id="ARBA00022984"/>
    </source>
</evidence>
<comment type="caution">
    <text evidence="12">The sequence shown here is derived from an EMBL/GenBank/DDBJ whole genome shotgun (WGS) entry which is preliminary data.</text>
</comment>
<dbReference type="Gene3D" id="3.40.710.10">
    <property type="entry name" value="DD-peptidase/beta-lactamase superfamily"/>
    <property type="match status" value="1"/>
</dbReference>
<dbReference type="PRINTS" id="PR00725">
    <property type="entry name" value="DADACBPTASE1"/>
</dbReference>
<reference evidence="12" key="2">
    <citation type="submission" date="2021-04" db="EMBL/GenBank/DDBJ databases">
        <authorList>
            <person name="Gilroy R."/>
        </authorList>
    </citation>
    <scope>NUCLEOTIDE SEQUENCE</scope>
    <source>
        <strain evidence="12">ChiSxjej3B15-24422</strain>
    </source>
</reference>
<gene>
    <name evidence="12" type="ORF">H9831_07430</name>
</gene>
<keyword evidence="4" id="KW-0133">Cell shape</keyword>
<evidence type="ECO:0000313" key="13">
    <source>
        <dbReference type="Proteomes" id="UP000824007"/>
    </source>
</evidence>
<dbReference type="GO" id="GO:0009252">
    <property type="term" value="P:peptidoglycan biosynthetic process"/>
    <property type="evidence" value="ECO:0007669"/>
    <property type="project" value="UniProtKB-KW"/>
</dbReference>
<evidence type="ECO:0000256" key="7">
    <source>
        <dbReference type="PIRSR" id="PIRSR618044-1"/>
    </source>
</evidence>
<feature type="binding site" evidence="8">
    <location>
        <position position="251"/>
    </location>
    <ligand>
        <name>substrate</name>
    </ligand>
</feature>
<keyword evidence="12" id="KW-0121">Carboxypeptidase</keyword>
<name>A0A9D2C6Z1_9FIRM</name>
<dbReference type="SUPFAM" id="SSF56601">
    <property type="entry name" value="beta-lactamase/transpeptidase-like"/>
    <property type="match status" value="1"/>
</dbReference>
<dbReference type="InterPro" id="IPR018044">
    <property type="entry name" value="Peptidase_S11"/>
</dbReference>
<dbReference type="GO" id="GO:0009002">
    <property type="term" value="F:serine-type D-Ala-D-Ala carboxypeptidase activity"/>
    <property type="evidence" value="ECO:0007669"/>
    <property type="project" value="InterPro"/>
</dbReference>
<evidence type="ECO:0000256" key="2">
    <source>
        <dbReference type="ARBA" id="ARBA00022729"/>
    </source>
</evidence>
<reference evidence="12" key="1">
    <citation type="journal article" date="2021" name="PeerJ">
        <title>Extensive microbial diversity within the chicken gut microbiome revealed by metagenomics and culture.</title>
        <authorList>
            <person name="Gilroy R."/>
            <person name="Ravi A."/>
            <person name="Getino M."/>
            <person name="Pursley I."/>
            <person name="Horton D.L."/>
            <person name="Alikhan N.F."/>
            <person name="Baker D."/>
            <person name="Gharbi K."/>
            <person name="Hall N."/>
            <person name="Watson M."/>
            <person name="Adriaenssens E.M."/>
            <person name="Foster-Nyarko E."/>
            <person name="Jarju S."/>
            <person name="Secka A."/>
            <person name="Antonio M."/>
            <person name="Oren A."/>
            <person name="Chaudhuri R.R."/>
            <person name="La Ragione R."/>
            <person name="Hildebrand F."/>
            <person name="Pallen M.J."/>
        </authorList>
    </citation>
    <scope>NUCLEOTIDE SEQUENCE</scope>
    <source>
        <strain evidence="12">ChiSxjej3B15-24422</strain>
    </source>
</reference>
<evidence type="ECO:0000256" key="4">
    <source>
        <dbReference type="ARBA" id="ARBA00022960"/>
    </source>
</evidence>
<evidence type="ECO:0000256" key="1">
    <source>
        <dbReference type="ARBA" id="ARBA00007164"/>
    </source>
</evidence>
<dbReference type="AlphaFoldDB" id="A0A9D2C6Z1"/>
<keyword evidence="10" id="KW-1133">Transmembrane helix</keyword>
<keyword evidence="10" id="KW-0472">Membrane</keyword>
<dbReference type="EMBL" id="DXDD01000094">
    <property type="protein sequence ID" value="HIY60490.1"/>
    <property type="molecule type" value="Genomic_DNA"/>
</dbReference>
<keyword evidence="3" id="KW-0378">Hydrolase</keyword>
<evidence type="ECO:0000256" key="6">
    <source>
        <dbReference type="ARBA" id="ARBA00023316"/>
    </source>
</evidence>
<dbReference type="GO" id="GO:0008360">
    <property type="term" value="P:regulation of cell shape"/>
    <property type="evidence" value="ECO:0007669"/>
    <property type="project" value="UniProtKB-KW"/>
</dbReference>
<evidence type="ECO:0000256" key="10">
    <source>
        <dbReference type="SAM" id="Phobius"/>
    </source>
</evidence>
<keyword evidence="5" id="KW-0573">Peptidoglycan synthesis</keyword>
<dbReference type="InterPro" id="IPR012338">
    <property type="entry name" value="Beta-lactam/transpept-like"/>
</dbReference>
<feature type="domain" description="Peptidase S11 D-alanyl-D-alanine carboxypeptidase A N-terminal" evidence="11">
    <location>
        <begin position="49"/>
        <end position="281"/>
    </location>
</feature>
<keyword evidence="12" id="KW-0645">Protease</keyword>
<feature type="active site" description="Proton acceptor" evidence="7">
    <location>
        <position position="85"/>
    </location>
</feature>
<keyword evidence="6" id="KW-0961">Cell wall biogenesis/degradation</keyword>
<dbReference type="GO" id="GO:0071555">
    <property type="term" value="P:cell wall organization"/>
    <property type="evidence" value="ECO:0007669"/>
    <property type="project" value="UniProtKB-KW"/>
</dbReference>
<dbReference type="PANTHER" id="PTHR21581:SF33">
    <property type="entry name" value="D-ALANYL-D-ALANINE CARBOXYPEPTIDASE DACB"/>
    <property type="match status" value="1"/>
</dbReference>
<sequence>MKYRSRLMITAVCLTVFFTAFQPVRILASSSQAEETLETETSPEEEWPEDPFIEAPSGVLMEASTGTVLYDKNMHEQHYPASITKIMTALLAIENCDMDEMVTVPHEAVYMEDKGSHIALDEGEELRVEDCLYAILLASANDAAYSLAVHIGGSIEGFADMMNERARELGCQDTHFTNPHGLPDENHVTSAYDMALITREALKYDIFSEISGTVFYEIQPSDKQPDLIPMSHHHAMLQAGTYHYDGAFAGKNGYTTVAQNTLVTCAERDGMVLISVTMETQGKQVYVDAAALFDYGFDHFKKVDIGQETGGSTTALIHARTNGAESGSPAAAEIPVRPEGEGYVILPDTVMLSQLQPDLYYDTENASEGAAATLEYSYAGRKVGGGQIALPASLVIPEEPETTAEIPAEEEPEKSGTGFWWLYVILGILAAAALAGGGYLFVRRQIWKSRWRRRRYGGRDTVYRRHVRRNHVYHIQARRRRRWRR</sequence>
<organism evidence="12 13">
    <name type="scientific">Candidatus Eisenbergiella pullistercoris</name>
    <dbReference type="NCBI Taxonomy" id="2838555"/>
    <lineage>
        <taxon>Bacteria</taxon>
        <taxon>Bacillati</taxon>
        <taxon>Bacillota</taxon>
        <taxon>Clostridia</taxon>
        <taxon>Lachnospirales</taxon>
        <taxon>Lachnospiraceae</taxon>
        <taxon>Eisenbergiella</taxon>
    </lineage>
</organism>
<dbReference type="Pfam" id="PF00768">
    <property type="entry name" value="Peptidase_S11"/>
    <property type="match status" value="1"/>
</dbReference>
<dbReference type="Proteomes" id="UP000824007">
    <property type="component" value="Unassembled WGS sequence"/>
</dbReference>
<keyword evidence="2" id="KW-0732">Signal</keyword>
<proteinExistence type="inferred from homology"/>
<dbReference type="PANTHER" id="PTHR21581">
    <property type="entry name" value="D-ALANYL-D-ALANINE CARBOXYPEPTIDASE"/>
    <property type="match status" value="1"/>
</dbReference>
<evidence type="ECO:0000256" key="9">
    <source>
        <dbReference type="RuleBase" id="RU004016"/>
    </source>
</evidence>
<evidence type="ECO:0000313" key="12">
    <source>
        <dbReference type="EMBL" id="HIY60490.1"/>
    </source>
</evidence>
<evidence type="ECO:0000256" key="3">
    <source>
        <dbReference type="ARBA" id="ARBA00022801"/>
    </source>
</evidence>
<evidence type="ECO:0000259" key="11">
    <source>
        <dbReference type="Pfam" id="PF00768"/>
    </source>
</evidence>
<dbReference type="InterPro" id="IPR001967">
    <property type="entry name" value="Peptidase_S11_N"/>
</dbReference>
<keyword evidence="10" id="KW-0812">Transmembrane</keyword>
<feature type="active site" description="Acyl-ester intermediate" evidence="7">
    <location>
        <position position="82"/>
    </location>
</feature>
<feature type="transmembrane region" description="Helical" evidence="10">
    <location>
        <begin position="420"/>
        <end position="442"/>
    </location>
</feature>
<feature type="active site" evidence="7">
    <location>
        <position position="139"/>
    </location>
</feature>
<dbReference type="GO" id="GO:0006508">
    <property type="term" value="P:proteolysis"/>
    <property type="evidence" value="ECO:0007669"/>
    <property type="project" value="InterPro"/>
</dbReference>